<reference evidence="2 3" key="1">
    <citation type="submission" date="2020-07" db="EMBL/GenBank/DDBJ databases">
        <authorList>
            <person name="Feng X."/>
        </authorList>
    </citation>
    <scope>NUCLEOTIDE SEQUENCE [LARGE SCALE GENOMIC DNA]</scope>
    <source>
        <strain evidence="2 3">JCM31066</strain>
    </source>
</reference>
<organism evidence="2 3">
    <name type="scientific">Ruficoccus amylovorans</name>
    <dbReference type="NCBI Taxonomy" id="1804625"/>
    <lineage>
        <taxon>Bacteria</taxon>
        <taxon>Pseudomonadati</taxon>
        <taxon>Verrucomicrobiota</taxon>
        <taxon>Opitutia</taxon>
        <taxon>Puniceicoccales</taxon>
        <taxon>Cerasicoccaceae</taxon>
        <taxon>Ruficoccus</taxon>
    </lineage>
</organism>
<evidence type="ECO:0000313" key="2">
    <source>
        <dbReference type="EMBL" id="MBC2593678.1"/>
    </source>
</evidence>
<dbReference type="Pfam" id="PF16798">
    <property type="entry name" value="DUF5069"/>
    <property type="match status" value="1"/>
</dbReference>
<dbReference type="EMBL" id="JACHVB010000014">
    <property type="protein sequence ID" value="MBC2593678.1"/>
    <property type="molecule type" value="Genomic_DNA"/>
</dbReference>
<evidence type="ECO:0000259" key="1">
    <source>
        <dbReference type="Pfam" id="PF16798"/>
    </source>
</evidence>
<comment type="caution">
    <text evidence="2">The sequence shown here is derived from an EMBL/GenBank/DDBJ whole genome shotgun (WGS) entry which is preliminary data.</text>
</comment>
<gene>
    <name evidence="2" type="ORF">H5P28_05325</name>
</gene>
<dbReference type="RefSeq" id="WP_185674680.1">
    <property type="nucleotide sequence ID" value="NZ_JACHVB010000014.1"/>
</dbReference>
<feature type="domain" description="DUF5069" evidence="1">
    <location>
        <begin position="4"/>
        <end position="137"/>
    </location>
</feature>
<keyword evidence="3" id="KW-1185">Reference proteome</keyword>
<accession>A0A842HC83</accession>
<evidence type="ECO:0000313" key="3">
    <source>
        <dbReference type="Proteomes" id="UP000546464"/>
    </source>
</evidence>
<proteinExistence type="predicted"/>
<name>A0A842HC83_9BACT</name>
<dbReference type="AlphaFoldDB" id="A0A842HC83"/>
<dbReference type="Proteomes" id="UP000546464">
    <property type="component" value="Unassembled WGS sequence"/>
</dbReference>
<sequence length="138" mass="15929">MKSVPLAPNLETEGMMYFARMLDKIRKKASGELREDFVPRMGEGFDALCCGFLRVDYPTLTERVLAGGTDEEILQWCFDEGRKLDTSDLMIWNNYLQKVGWRDFASERLKEFKEEGGFADRDDIDTIFAFMDADEGRS</sequence>
<protein>
    <submittedName>
        <fullName evidence="2">DUF5069 domain-containing protein</fullName>
    </submittedName>
</protein>
<dbReference type="InterPro" id="IPR031849">
    <property type="entry name" value="DUF5069"/>
</dbReference>